<keyword evidence="2" id="KW-1185">Reference proteome</keyword>
<comment type="caution">
    <text evidence="1">The sequence shown here is derived from an EMBL/GenBank/DDBJ whole genome shotgun (WGS) entry which is preliminary data.</text>
</comment>
<dbReference type="InterPro" id="IPR036397">
    <property type="entry name" value="RNaseH_sf"/>
</dbReference>
<protein>
    <submittedName>
        <fullName evidence="1">Uncharacterized protein</fullName>
    </submittedName>
</protein>
<dbReference type="Gene3D" id="3.30.420.10">
    <property type="entry name" value="Ribonuclease H-like superfamily/Ribonuclease H"/>
    <property type="match status" value="1"/>
</dbReference>
<sequence>MNESKKIKLEPNSSCIKFFALLSHQQYDFVLNVVIISSSSPSSDEYRLGLSLGCKVDAVALKTRLSPKRFSSVLKQQLGGKYFADVDDVQHEVLLWMRQQLKEFYAAGIGALIKRWDKCINISGDYVEK</sequence>
<dbReference type="GO" id="GO:0003676">
    <property type="term" value="F:nucleic acid binding"/>
    <property type="evidence" value="ECO:0007669"/>
    <property type="project" value="InterPro"/>
</dbReference>
<evidence type="ECO:0000313" key="2">
    <source>
        <dbReference type="Proteomes" id="UP000499080"/>
    </source>
</evidence>
<accession>A0A4Y2E451</accession>
<dbReference type="EMBL" id="BGPR01000498">
    <property type="protein sequence ID" value="GBM23457.1"/>
    <property type="molecule type" value="Genomic_DNA"/>
</dbReference>
<name>A0A4Y2E451_ARAVE</name>
<reference evidence="1 2" key="1">
    <citation type="journal article" date="2019" name="Sci. Rep.">
        <title>Orb-weaving spider Araneus ventricosus genome elucidates the spidroin gene catalogue.</title>
        <authorList>
            <person name="Kono N."/>
            <person name="Nakamura H."/>
            <person name="Ohtoshi R."/>
            <person name="Moran D.A.P."/>
            <person name="Shinohara A."/>
            <person name="Yoshida Y."/>
            <person name="Fujiwara M."/>
            <person name="Mori M."/>
            <person name="Tomita M."/>
            <person name="Arakawa K."/>
        </authorList>
    </citation>
    <scope>NUCLEOTIDE SEQUENCE [LARGE SCALE GENOMIC DNA]</scope>
</reference>
<dbReference type="AlphaFoldDB" id="A0A4Y2E451"/>
<proteinExistence type="predicted"/>
<evidence type="ECO:0000313" key="1">
    <source>
        <dbReference type="EMBL" id="GBM23457.1"/>
    </source>
</evidence>
<organism evidence="1 2">
    <name type="scientific">Araneus ventricosus</name>
    <name type="common">Orbweaver spider</name>
    <name type="synonym">Epeira ventricosa</name>
    <dbReference type="NCBI Taxonomy" id="182803"/>
    <lineage>
        <taxon>Eukaryota</taxon>
        <taxon>Metazoa</taxon>
        <taxon>Ecdysozoa</taxon>
        <taxon>Arthropoda</taxon>
        <taxon>Chelicerata</taxon>
        <taxon>Arachnida</taxon>
        <taxon>Araneae</taxon>
        <taxon>Araneomorphae</taxon>
        <taxon>Entelegynae</taxon>
        <taxon>Araneoidea</taxon>
        <taxon>Araneidae</taxon>
        <taxon>Araneus</taxon>
    </lineage>
</organism>
<dbReference type="Proteomes" id="UP000499080">
    <property type="component" value="Unassembled WGS sequence"/>
</dbReference>
<gene>
    <name evidence="1" type="ORF">AVEN_181573_1</name>
</gene>
<dbReference type="OrthoDB" id="6432034at2759"/>